<gene>
    <name evidence="1" type="ORF">SAMN02745134_01462</name>
</gene>
<sequence length="151" mass="17631">MRKIVRTANCPSCGSVKLKIKPSNGKVDYFCAECGIHVERTKCETFTSFDSKCEECGNDIFKVKIEEKEDKVFWTPFCIECHGQPALICIDYEGNEFDFKEREQLIIKNSMDLFEARLVKTEHSFYTFNEKVDKLKDIMNKNKYKALNIDK</sequence>
<dbReference type="Proteomes" id="UP000192468">
    <property type="component" value="Unassembled WGS sequence"/>
</dbReference>
<dbReference type="OrthoDB" id="1910930at2"/>
<dbReference type="RefSeq" id="WP_084114946.1">
    <property type="nucleotide sequence ID" value="NZ_FWXH01000003.1"/>
</dbReference>
<reference evidence="1 2" key="1">
    <citation type="submission" date="2017-04" db="EMBL/GenBank/DDBJ databases">
        <authorList>
            <person name="Afonso C.L."/>
            <person name="Miller P.J."/>
            <person name="Scott M.A."/>
            <person name="Spackman E."/>
            <person name="Goraichik I."/>
            <person name="Dimitrov K.M."/>
            <person name="Suarez D.L."/>
            <person name="Swayne D.E."/>
        </authorList>
    </citation>
    <scope>NUCLEOTIDE SEQUENCE [LARGE SCALE GENOMIC DNA]</scope>
    <source>
        <strain evidence="1 2">DSM 12555</strain>
    </source>
</reference>
<dbReference type="EMBL" id="FWXH01000003">
    <property type="protein sequence ID" value="SMC21832.1"/>
    <property type="molecule type" value="Genomic_DNA"/>
</dbReference>
<evidence type="ECO:0000313" key="1">
    <source>
        <dbReference type="EMBL" id="SMC21832.1"/>
    </source>
</evidence>
<accession>A0A1W1XD96</accession>
<dbReference type="STRING" id="1121291.SAMN02745134_01462"/>
<organism evidence="1 2">
    <name type="scientific">Clostridium acidisoli DSM 12555</name>
    <dbReference type="NCBI Taxonomy" id="1121291"/>
    <lineage>
        <taxon>Bacteria</taxon>
        <taxon>Bacillati</taxon>
        <taxon>Bacillota</taxon>
        <taxon>Clostridia</taxon>
        <taxon>Eubacteriales</taxon>
        <taxon>Clostridiaceae</taxon>
        <taxon>Clostridium</taxon>
    </lineage>
</organism>
<name>A0A1W1XD96_9CLOT</name>
<protein>
    <submittedName>
        <fullName evidence="1">Uncharacterized protein</fullName>
    </submittedName>
</protein>
<evidence type="ECO:0000313" key="2">
    <source>
        <dbReference type="Proteomes" id="UP000192468"/>
    </source>
</evidence>
<proteinExistence type="predicted"/>
<dbReference type="AlphaFoldDB" id="A0A1W1XD96"/>
<keyword evidence="2" id="KW-1185">Reference proteome</keyword>